<keyword evidence="1" id="KW-0812">Transmembrane</keyword>
<dbReference type="PANTHER" id="PTHR48098:SF1">
    <property type="entry name" value="DIACYLGLYCEROL ACYLTRANSFERASE_MYCOLYLTRANSFERASE AG85A"/>
    <property type="match status" value="1"/>
</dbReference>
<dbReference type="Pfam" id="PF00756">
    <property type="entry name" value="Esterase"/>
    <property type="match status" value="1"/>
</dbReference>
<organism evidence="2 3">
    <name type="scientific">Agreia pratensis</name>
    <dbReference type="NCBI Taxonomy" id="150121"/>
    <lineage>
        <taxon>Bacteria</taxon>
        <taxon>Bacillati</taxon>
        <taxon>Actinomycetota</taxon>
        <taxon>Actinomycetes</taxon>
        <taxon>Micrococcales</taxon>
        <taxon>Microbacteriaceae</taxon>
        <taxon>Agreia</taxon>
    </lineage>
</organism>
<dbReference type="SUPFAM" id="SSF53474">
    <property type="entry name" value="alpha/beta-Hydrolases"/>
    <property type="match status" value="1"/>
</dbReference>
<dbReference type="Proteomes" id="UP000193244">
    <property type="component" value="Unassembled WGS sequence"/>
</dbReference>
<dbReference type="InterPro" id="IPR000801">
    <property type="entry name" value="Esterase-like"/>
</dbReference>
<accession>A0A1X7JN40</accession>
<evidence type="ECO:0000256" key="1">
    <source>
        <dbReference type="SAM" id="Phobius"/>
    </source>
</evidence>
<dbReference type="Gene3D" id="3.40.50.1820">
    <property type="entry name" value="alpha/beta hydrolase"/>
    <property type="match status" value="1"/>
</dbReference>
<dbReference type="OrthoDB" id="3723842at2"/>
<reference evidence="3" key="1">
    <citation type="submission" date="2017-04" db="EMBL/GenBank/DDBJ databases">
        <authorList>
            <person name="Varghese N."/>
            <person name="Submissions S."/>
        </authorList>
    </citation>
    <scope>NUCLEOTIDE SEQUENCE [LARGE SCALE GENOMIC DNA]</scope>
    <source>
        <strain evidence="3">VKM Ac-2510</strain>
    </source>
</reference>
<dbReference type="InterPro" id="IPR029058">
    <property type="entry name" value="AB_hydrolase_fold"/>
</dbReference>
<sequence length="431" mass="45182">MTSLLDLDISTGPGLWIADILALAALAALVVRRPARRWMLVAGLGALVGLIVGLAVVFVVQDLLDVFNSPISVVSRLWIYAASAACGLAAASLWVTRGWRRAVGVFAVPWFLVTAALGVNAGFGLEPTIGDLIGIETQPALAVPPLVPRTSSDADSTIPLADRWMPPSELPGSRTGRIVIPAISSDFAARDAVEWLPPAALVDDPPDLPVVVMMMGQPGSPSVDIIGDVLDEFAAHHSGLAPIVVSVDQLGGADTNNPLCIDGYQGDARTYLSTDVPAFIRSTFNVQDAREAWTVAGFSNGGICALTLGALYPETFGNIIDVSGELQPDLGSVEKTIDTGFDGDSAAYKRAKPTSILATHRFTDTWAIFASGAFDEPYLGASRILEKDASAAGMTTSLAISPGTSHGGATLEYGLRHAFETLYPRLGLSTE</sequence>
<dbReference type="AlphaFoldDB" id="A0A1X7JN40"/>
<protein>
    <submittedName>
        <fullName evidence="2">Putative esterase</fullName>
    </submittedName>
</protein>
<feature type="transmembrane region" description="Helical" evidence="1">
    <location>
        <begin position="38"/>
        <end position="57"/>
    </location>
</feature>
<dbReference type="PANTHER" id="PTHR48098">
    <property type="entry name" value="ENTEROCHELIN ESTERASE-RELATED"/>
    <property type="match status" value="1"/>
</dbReference>
<dbReference type="GO" id="GO:0016747">
    <property type="term" value="F:acyltransferase activity, transferring groups other than amino-acyl groups"/>
    <property type="evidence" value="ECO:0007669"/>
    <property type="project" value="TreeGrafter"/>
</dbReference>
<gene>
    <name evidence="2" type="ORF">SAMN06296010_1505</name>
</gene>
<evidence type="ECO:0000313" key="2">
    <source>
        <dbReference type="EMBL" id="SMG28849.1"/>
    </source>
</evidence>
<evidence type="ECO:0000313" key="3">
    <source>
        <dbReference type="Proteomes" id="UP000193244"/>
    </source>
</evidence>
<keyword evidence="3" id="KW-1185">Reference proteome</keyword>
<name>A0A1X7JN40_9MICO</name>
<proteinExistence type="predicted"/>
<dbReference type="RefSeq" id="WP_085484551.1">
    <property type="nucleotide sequence ID" value="NZ_FXAY01000002.1"/>
</dbReference>
<feature type="transmembrane region" description="Helical" evidence="1">
    <location>
        <begin position="102"/>
        <end position="123"/>
    </location>
</feature>
<feature type="transmembrane region" description="Helical" evidence="1">
    <location>
        <begin position="12"/>
        <end position="31"/>
    </location>
</feature>
<keyword evidence="1" id="KW-1133">Transmembrane helix</keyword>
<feature type="transmembrane region" description="Helical" evidence="1">
    <location>
        <begin position="77"/>
        <end position="95"/>
    </location>
</feature>
<dbReference type="InterPro" id="IPR050583">
    <property type="entry name" value="Mycobacterial_A85_antigen"/>
</dbReference>
<dbReference type="EMBL" id="FXAY01000002">
    <property type="protein sequence ID" value="SMG28849.1"/>
    <property type="molecule type" value="Genomic_DNA"/>
</dbReference>
<keyword evidence="1" id="KW-0472">Membrane</keyword>
<dbReference type="STRING" id="150121.SAMN06296010_1505"/>